<reference evidence="2" key="1">
    <citation type="submission" date="2018-08" db="EMBL/GenBank/DDBJ databases">
        <authorList>
            <person name="Jin W."/>
            <person name="Wang H."/>
            <person name="Yang Y."/>
            <person name="Li M."/>
            <person name="Liu J."/>
        </authorList>
    </citation>
    <scope>NUCLEOTIDE SEQUENCE</scope>
    <source>
        <strain evidence="2">AESS21</strain>
    </source>
</reference>
<protein>
    <submittedName>
        <fullName evidence="2">DUF1513 domain-containing protein</fullName>
    </submittedName>
</protein>
<evidence type="ECO:0000313" key="2">
    <source>
        <dbReference type="EMBL" id="MBS8261793.1"/>
    </source>
</evidence>
<accession>A0A944CFA7</accession>
<dbReference type="Gene3D" id="2.130.10.10">
    <property type="entry name" value="YVTN repeat-like/Quinoprotein amine dehydrogenase"/>
    <property type="match status" value="1"/>
</dbReference>
<keyword evidence="1" id="KW-0732">Signal</keyword>
<dbReference type="Proteomes" id="UP000705379">
    <property type="component" value="Unassembled WGS sequence"/>
</dbReference>
<reference evidence="2" key="2">
    <citation type="journal article" date="2021" name="Microorganisms">
        <title>Bacterial Dimethylsulfoniopropionate Biosynthesis in the East China Sea.</title>
        <authorList>
            <person name="Liu J."/>
            <person name="Zhang Y."/>
            <person name="Liu J."/>
            <person name="Zhong H."/>
            <person name="Williams B.T."/>
            <person name="Zheng Y."/>
            <person name="Curson A.R.J."/>
            <person name="Sun C."/>
            <person name="Sun H."/>
            <person name="Song D."/>
            <person name="Wagner Mackenzie B."/>
            <person name="Bermejo Martinez A."/>
            <person name="Todd J.D."/>
            <person name="Zhang X.H."/>
        </authorList>
    </citation>
    <scope>NUCLEOTIDE SEQUENCE</scope>
    <source>
        <strain evidence="2">AESS21</strain>
    </source>
</reference>
<dbReference type="PIRSF" id="PIRSF028101">
    <property type="entry name" value="UCP028101"/>
    <property type="match status" value="1"/>
</dbReference>
<name>A0A944CFA7_9HYPH</name>
<dbReference type="PROSITE" id="PS51318">
    <property type="entry name" value="TAT"/>
    <property type="match status" value="1"/>
</dbReference>
<sequence>MPWTATDRTPFSRRAFLTGLGGLAALAGTSLSQTALAEGLLDRTQLDVPLFASPRREADGSFALSIMDDAGQDLARVPLPGRGHGMAISPDKSRLMAFARRPGTFALLIDPYQRSEPQVLSSIPGRHFYGHGCFSADGRLVYAVENDYEAVRGVIGVYDVSGREIRRIGELETGGIGPHDLLLTEDGRTLIVANGGIQTHPGRPREKLNIDTMTPSVVYLDLENGDLLANHALEKDLHQLSLRHMAMDSMGQVWVGGQFEGDLTLAPPLVARMTRDEAPRLTEIPDTIASGLESYIGSVVANASGDIIATSAPRGGKVMFWSAVTGELVGTQDVIDGCGLAPIDESAFLISDGRGGLSYLEEPSSYPDVLARPAGVAWDNHMFAL</sequence>
<gene>
    <name evidence="2" type="ORF">DYI23_16310</name>
</gene>
<dbReference type="InterPro" id="IPR011044">
    <property type="entry name" value="Quino_amine_DH_bsu"/>
</dbReference>
<organism evidence="2 3">
    <name type="scientific">Roseibium polysiphoniae</name>
    <dbReference type="NCBI Taxonomy" id="2571221"/>
    <lineage>
        <taxon>Bacteria</taxon>
        <taxon>Pseudomonadati</taxon>
        <taxon>Pseudomonadota</taxon>
        <taxon>Alphaproteobacteria</taxon>
        <taxon>Hyphomicrobiales</taxon>
        <taxon>Stappiaceae</taxon>
        <taxon>Roseibium</taxon>
    </lineage>
</organism>
<evidence type="ECO:0000256" key="1">
    <source>
        <dbReference type="SAM" id="SignalP"/>
    </source>
</evidence>
<dbReference type="EMBL" id="QTKU01000004">
    <property type="protein sequence ID" value="MBS8261793.1"/>
    <property type="molecule type" value="Genomic_DNA"/>
</dbReference>
<feature type="signal peptide" evidence="1">
    <location>
        <begin position="1"/>
        <end position="37"/>
    </location>
</feature>
<dbReference type="Pfam" id="PF07433">
    <property type="entry name" value="DUF1513"/>
    <property type="match status" value="1"/>
</dbReference>
<feature type="chain" id="PRO_5037993551" evidence="1">
    <location>
        <begin position="38"/>
        <end position="385"/>
    </location>
</feature>
<dbReference type="InterPro" id="IPR008311">
    <property type="entry name" value="UCP028101"/>
</dbReference>
<proteinExistence type="predicted"/>
<dbReference type="SUPFAM" id="SSF50969">
    <property type="entry name" value="YVTN repeat-like/Quinoprotein amine dehydrogenase"/>
    <property type="match status" value="1"/>
</dbReference>
<comment type="caution">
    <text evidence="2">The sequence shown here is derived from an EMBL/GenBank/DDBJ whole genome shotgun (WGS) entry which is preliminary data.</text>
</comment>
<evidence type="ECO:0000313" key="3">
    <source>
        <dbReference type="Proteomes" id="UP000705379"/>
    </source>
</evidence>
<dbReference type="RefSeq" id="WP_213217145.1">
    <property type="nucleotide sequence ID" value="NZ_QTKU01000004.1"/>
</dbReference>
<dbReference type="AlphaFoldDB" id="A0A944CFA7"/>
<dbReference type="InterPro" id="IPR015943">
    <property type="entry name" value="WD40/YVTN_repeat-like_dom_sf"/>
</dbReference>
<dbReference type="InterPro" id="IPR006311">
    <property type="entry name" value="TAT_signal"/>
</dbReference>